<dbReference type="Proteomes" id="UP001230188">
    <property type="component" value="Unassembled WGS sequence"/>
</dbReference>
<dbReference type="EMBL" id="JAQMWT010000137">
    <property type="protein sequence ID" value="KAJ8609565.1"/>
    <property type="molecule type" value="Genomic_DNA"/>
</dbReference>
<name>A0AAD7XPU9_9STRA</name>
<dbReference type="AlphaFoldDB" id="A0AAD7XPU9"/>
<protein>
    <submittedName>
        <fullName evidence="1">Uncharacterized protein</fullName>
    </submittedName>
</protein>
<comment type="caution">
    <text evidence="1">The sequence shown here is derived from an EMBL/GenBank/DDBJ whole genome shotgun (WGS) entry which is preliminary data.</text>
</comment>
<proteinExistence type="predicted"/>
<evidence type="ECO:0000313" key="2">
    <source>
        <dbReference type="Proteomes" id="UP001230188"/>
    </source>
</evidence>
<keyword evidence="2" id="KW-1185">Reference proteome</keyword>
<evidence type="ECO:0000313" key="1">
    <source>
        <dbReference type="EMBL" id="KAJ8609565.1"/>
    </source>
</evidence>
<organism evidence="1 2">
    <name type="scientific">Chrysophaeum taylorii</name>
    <dbReference type="NCBI Taxonomy" id="2483200"/>
    <lineage>
        <taxon>Eukaryota</taxon>
        <taxon>Sar</taxon>
        <taxon>Stramenopiles</taxon>
        <taxon>Ochrophyta</taxon>
        <taxon>Pelagophyceae</taxon>
        <taxon>Pelagomonadales</taxon>
        <taxon>Pelagomonadaceae</taxon>
        <taxon>Chrysophaeum</taxon>
    </lineage>
</organism>
<accession>A0AAD7XPU9</accession>
<sequence length="171" mass="18664">MGATQSKAELKRTAVALLFDINASLDCKEERLFFEPEFGVLDGVSDAALDALAHKRITEQSHLVEISRLFEKVGVEHHKVELLKLMVPGANGCPWSAQTSSEAAANGHLDLLKWARSKGCPWDANTCTNAALAGHLHVLKWARANACPFRKSACAETDDPEVQAWLSSQID</sequence>
<gene>
    <name evidence="1" type="ORF">CTAYLR_009724</name>
</gene>
<reference evidence="1" key="1">
    <citation type="submission" date="2023-01" db="EMBL/GenBank/DDBJ databases">
        <title>Metagenome sequencing of chrysophaentin producing Chrysophaeum taylorii.</title>
        <authorList>
            <person name="Davison J."/>
            <person name="Bewley C."/>
        </authorList>
    </citation>
    <scope>NUCLEOTIDE SEQUENCE</scope>
    <source>
        <strain evidence="1">NIES-1699</strain>
    </source>
</reference>
<dbReference type="SUPFAM" id="SSF140860">
    <property type="entry name" value="Pseudo ankyrin repeat-like"/>
    <property type="match status" value="1"/>
</dbReference>